<protein>
    <recommendedName>
        <fullName evidence="2">precorrin-2 dehydrogenase</fullName>
        <ecNumber evidence="2">1.3.1.76</ecNumber>
    </recommendedName>
</protein>
<dbReference type="EMBL" id="LNGC01000012">
    <property type="protein sequence ID" value="KYC52998.1"/>
    <property type="molecule type" value="Genomic_DNA"/>
</dbReference>
<dbReference type="InterPro" id="IPR028161">
    <property type="entry name" value="Met8-like"/>
</dbReference>
<dbReference type="Gene3D" id="3.30.160.110">
    <property type="entry name" value="Siroheme synthase, domain 2"/>
    <property type="match status" value="1"/>
</dbReference>
<dbReference type="InterPro" id="IPR036291">
    <property type="entry name" value="NAD(P)-bd_dom_sf"/>
</dbReference>
<evidence type="ECO:0000256" key="5">
    <source>
        <dbReference type="ARBA" id="ARBA00023244"/>
    </source>
</evidence>
<sequence>MYFPIIINTNKEVLVIGAGNVALRKTKKLLEFTNNIKVVSSEFNIGFNNLNIKKIKMEINEENFPTLLNDEISFVILSLNSKELNGKLCNICKKNKIMVNVVDDKELSDIIFPAVIEREHLLIAISTKGECPYYSKKLKEEIAEFIERKDKEAKILIDARKKGDTLNDTYDKIKRGL</sequence>
<dbReference type="SUPFAM" id="SSF51735">
    <property type="entry name" value="NAD(P)-binding Rossmann-fold domains"/>
    <property type="match status" value="1"/>
</dbReference>
<accession>A0A150J7C7</accession>
<dbReference type="SUPFAM" id="SSF75615">
    <property type="entry name" value="Siroheme synthase middle domains-like"/>
    <property type="match status" value="1"/>
</dbReference>
<dbReference type="UniPathway" id="UPA00262">
    <property type="reaction ID" value="UER00222"/>
</dbReference>
<dbReference type="EC" id="1.3.1.76" evidence="2"/>
<evidence type="ECO:0000256" key="1">
    <source>
        <dbReference type="ARBA" id="ARBA00005010"/>
    </source>
</evidence>
<keyword evidence="3" id="KW-0560">Oxidoreductase</keyword>
<comment type="pathway">
    <text evidence="1">Porphyrin-containing compound metabolism; siroheme biosynthesis; sirohydrochlorin from precorrin-2: step 1/1.</text>
</comment>
<dbReference type="GO" id="GO:0019354">
    <property type="term" value="P:siroheme biosynthetic process"/>
    <property type="evidence" value="ECO:0007669"/>
    <property type="project" value="UniProtKB-UniPathway"/>
</dbReference>
<reference evidence="7 8" key="1">
    <citation type="journal article" date="2016" name="ISME J.">
        <title>Chasing the elusive Euryarchaeota class WSA2: genomes reveal a uniquely fastidious methyl-reducing methanogen.</title>
        <authorList>
            <person name="Nobu M.K."/>
            <person name="Narihiro T."/>
            <person name="Kuroda K."/>
            <person name="Mei R."/>
            <person name="Liu W.T."/>
        </authorList>
    </citation>
    <scope>NUCLEOTIDE SEQUENCE [LARGE SCALE GENOMIC DNA]</scope>
    <source>
        <strain evidence="7">U1lsi0528_Bin055</strain>
    </source>
</reference>
<evidence type="ECO:0000256" key="6">
    <source>
        <dbReference type="ARBA" id="ARBA00047561"/>
    </source>
</evidence>
<gene>
    <name evidence="7" type="ORF">AMQ22_00476</name>
</gene>
<keyword evidence="5" id="KW-0627">Porphyrin biosynthesis</keyword>
<dbReference type="PANTHER" id="PTHR35330">
    <property type="entry name" value="SIROHEME BIOSYNTHESIS PROTEIN MET8"/>
    <property type="match status" value="1"/>
</dbReference>
<dbReference type="PANTHER" id="PTHR35330:SF1">
    <property type="entry name" value="SIROHEME BIOSYNTHESIS PROTEIN MET8"/>
    <property type="match status" value="1"/>
</dbReference>
<comment type="catalytic activity">
    <reaction evidence="6">
        <text>precorrin-2 + NAD(+) = sirohydrochlorin + NADH + 2 H(+)</text>
        <dbReference type="Rhea" id="RHEA:15613"/>
        <dbReference type="ChEBI" id="CHEBI:15378"/>
        <dbReference type="ChEBI" id="CHEBI:57540"/>
        <dbReference type="ChEBI" id="CHEBI:57945"/>
        <dbReference type="ChEBI" id="CHEBI:58351"/>
        <dbReference type="ChEBI" id="CHEBI:58827"/>
        <dbReference type="EC" id="1.3.1.76"/>
    </reaction>
</comment>
<evidence type="ECO:0000313" key="8">
    <source>
        <dbReference type="Proteomes" id="UP000075398"/>
    </source>
</evidence>
<dbReference type="Proteomes" id="UP000075398">
    <property type="component" value="Unassembled WGS sequence"/>
</dbReference>
<organism evidence="7 8">
    <name type="scientific">Candidatus Methanofastidiosum methylothiophilum</name>
    <dbReference type="NCBI Taxonomy" id="1705564"/>
    <lineage>
        <taxon>Archaea</taxon>
        <taxon>Methanobacteriati</taxon>
        <taxon>Methanobacteriota</taxon>
        <taxon>Stenosarchaea group</taxon>
        <taxon>Candidatus Methanofastidiosia</taxon>
        <taxon>Candidatus Methanofastidiosales</taxon>
        <taxon>Candidatus Methanofastidiosaceae</taxon>
        <taxon>Candidatus Methanofastidiosum</taxon>
    </lineage>
</organism>
<comment type="caution">
    <text evidence="7">The sequence shown here is derived from an EMBL/GenBank/DDBJ whole genome shotgun (WGS) entry which is preliminary data.</text>
</comment>
<keyword evidence="4" id="KW-0520">NAD</keyword>
<dbReference type="InterPro" id="IPR006367">
    <property type="entry name" value="Sirohaem_synthase_N"/>
</dbReference>
<evidence type="ECO:0000256" key="2">
    <source>
        <dbReference type="ARBA" id="ARBA00012400"/>
    </source>
</evidence>
<dbReference type="GO" id="GO:0004325">
    <property type="term" value="F:ferrochelatase activity"/>
    <property type="evidence" value="ECO:0007669"/>
    <property type="project" value="InterPro"/>
</dbReference>
<evidence type="ECO:0000313" key="7">
    <source>
        <dbReference type="EMBL" id="KYC52998.1"/>
    </source>
</evidence>
<dbReference type="Gene3D" id="3.40.50.720">
    <property type="entry name" value="NAD(P)-binding Rossmann-like Domain"/>
    <property type="match status" value="1"/>
</dbReference>
<proteinExistence type="predicted"/>
<dbReference type="AlphaFoldDB" id="A0A150J7C7"/>
<evidence type="ECO:0000256" key="4">
    <source>
        <dbReference type="ARBA" id="ARBA00023027"/>
    </source>
</evidence>
<name>A0A150J7C7_9EURY</name>
<evidence type="ECO:0000256" key="3">
    <source>
        <dbReference type="ARBA" id="ARBA00023002"/>
    </source>
</evidence>
<dbReference type="NCBIfam" id="TIGR01470">
    <property type="entry name" value="cysG_Nterm"/>
    <property type="match status" value="1"/>
</dbReference>
<dbReference type="Pfam" id="PF13241">
    <property type="entry name" value="NAD_binding_7"/>
    <property type="match status" value="1"/>
</dbReference>
<dbReference type="GO" id="GO:0043115">
    <property type="term" value="F:precorrin-2 dehydrogenase activity"/>
    <property type="evidence" value="ECO:0007669"/>
    <property type="project" value="UniProtKB-EC"/>
</dbReference>